<protein>
    <submittedName>
        <fullName evidence="2">Uncharacterized protein</fullName>
    </submittedName>
</protein>
<organism evidence="2 3">
    <name type="scientific">Prorocentrum cordatum</name>
    <dbReference type="NCBI Taxonomy" id="2364126"/>
    <lineage>
        <taxon>Eukaryota</taxon>
        <taxon>Sar</taxon>
        <taxon>Alveolata</taxon>
        <taxon>Dinophyceae</taxon>
        <taxon>Prorocentrales</taxon>
        <taxon>Prorocentraceae</taxon>
        <taxon>Prorocentrum</taxon>
    </lineage>
</organism>
<dbReference type="Pfam" id="PF13347">
    <property type="entry name" value="MFS_2"/>
    <property type="match status" value="1"/>
</dbReference>
<evidence type="ECO:0000313" key="3">
    <source>
        <dbReference type="Proteomes" id="UP001189429"/>
    </source>
</evidence>
<feature type="transmembrane region" description="Helical" evidence="1">
    <location>
        <begin position="141"/>
        <end position="160"/>
    </location>
</feature>
<dbReference type="EMBL" id="CAUYUJ010007856">
    <property type="protein sequence ID" value="CAK0822178.1"/>
    <property type="molecule type" value="Genomic_DNA"/>
</dbReference>
<name>A0ABN9RTZ2_9DINO</name>
<keyword evidence="1" id="KW-0812">Transmembrane</keyword>
<dbReference type="Proteomes" id="UP001189429">
    <property type="component" value="Unassembled WGS sequence"/>
</dbReference>
<accession>A0ABN9RTZ2</accession>
<gene>
    <name evidence="2" type="ORF">PCOR1329_LOCUS23258</name>
</gene>
<feature type="transmembrane region" description="Helical" evidence="1">
    <location>
        <begin position="85"/>
        <end position="104"/>
    </location>
</feature>
<evidence type="ECO:0000256" key="1">
    <source>
        <dbReference type="SAM" id="Phobius"/>
    </source>
</evidence>
<keyword evidence="1" id="KW-0472">Membrane</keyword>
<reference evidence="2" key="1">
    <citation type="submission" date="2023-10" db="EMBL/GenBank/DDBJ databases">
        <authorList>
            <person name="Chen Y."/>
            <person name="Shah S."/>
            <person name="Dougan E. K."/>
            <person name="Thang M."/>
            <person name="Chan C."/>
        </authorList>
    </citation>
    <scope>NUCLEOTIDE SEQUENCE [LARGE SCALE GENOMIC DNA]</scope>
</reference>
<keyword evidence="3" id="KW-1185">Reference proteome</keyword>
<sequence length="165" mass="18078">GEDGSVSEPIPTKVKLAFAAPTVAMLPYVVMFSLYGNTSYESFDASLGTISVYTAFARSFDVVSDPLMSYLTDSTRTRFGRRRPFMFVGCFLYSIRLDCAAPAVGLQPGPKLGRGALLRPFAGLWCLQSPPYGSASAVSNWFGVMYILYFFSNTLTCTGGRCHRR</sequence>
<comment type="caution">
    <text evidence="2">The sequence shown here is derived from an EMBL/GenBank/DDBJ whole genome shotgun (WGS) entry which is preliminary data.</text>
</comment>
<evidence type="ECO:0000313" key="2">
    <source>
        <dbReference type="EMBL" id="CAK0822178.1"/>
    </source>
</evidence>
<feature type="non-terminal residue" evidence="2">
    <location>
        <position position="165"/>
    </location>
</feature>
<keyword evidence="1" id="KW-1133">Transmembrane helix</keyword>
<proteinExistence type="predicted"/>
<feature type="non-terminal residue" evidence="2">
    <location>
        <position position="1"/>
    </location>
</feature>
<feature type="transmembrane region" description="Helical" evidence="1">
    <location>
        <begin position="16"/>
        <end position="35"/>
    </location>
</feature>